<dbReference type="Proteomes" id="UP000298616">
    <property type="component" value="Chromosome"/>
</dbReference>
<dbReference type="KEGG" id="fpf:DCC35_15910"/>
<accession>A0A4D7JJH1</accession>
<feature type="transmembrane region" description="Helical" evidence="1">
    <location>
        <begin position="18"/>
        <end position="36"/>
    </location>
</feature>
<proteinExistence type="predicted"/>
<evidence type="ECO:0000313" key="2">
    <source>
        <dbReference type="EMBL" id="QCK16119.1"/>
    </source>
</evidence>
<feature type="transmembrane region" description="Helical" evidence="1">
    <location>
        <begin position="42"/>
        <end position="60"/>
    </location>
</feature>
<keyword evidence="1" id="KW-0472">Membrane</keyword>
<gene>
    <name evidence="2" type="ORF">DCC35_15910</name>
</gene>
<dbReference type="AlphaFoldDB" id="A0A4D7JJH1"/>
<evidence type="ECO:0000256" key="1">
    <source>
        <dbReference type="SAM" id="Phobius"/>
    </source>
</evidence>
<keyword evidence="1" id="KW-0812">Transmembrane</keyword>
<evidence type="ECO:0000313" key="3">
    <source>
        <dbReference type="Proteomes" id="UP000298616"/>
    </source>
</evidence>
<keyword evidence="1" id="KW-1133">Transmembrane helix</keyword>
<protein>
    <submittedName>
        <fullName evidence="2">Uncharacterized protein</fullName>
    </submittedName>
</protein>
<sequence>MRFHKHLINQLKKHKTGVFLYIILALILLIIAIPESRLMKTSIYLLVMTGAFLISEFIYYKNNPSINKWEIKKPKKNYG</sequence>
<organism evidence="2 3">
    <name type="scientific">Mangrovivirga cuniculi</name>
    <dbReference type="NCBI Taxonomy" id="2715131"/>
    <lineage>
        <taxon>Bacteria</taxon>
        <taxon>Pseudomonadati</taxon>
        <taxon>Bacteroidota</taxon>
        <taxon>Cytophagia</taxon>
        <taxon>Cytophagales</taxon>
        <taxon>Mangrovivirgaceae</taxon>
        <taxon>Mangrovivirga</taxon>
    </lineage>
</organism>
<reference evidence="2 3" key="1">
    <citation type="submission" date="2018-04" db="EMBL/GenBank/DDBJ databases">
        <title>Complete genome uncultured novel isolate.</title>
        <authorList>
            <person name="Merlino G."/>
        </authorList>
    </citation>
    <scope>NUCLEOTIDE SEQUENCE [LARGE SCALE GENOMIC DNA]</scope>
    <source>
        <strain evidence="3">R1DC9</strain>
    </source>
</reference>
<keyword evidence="3" id="KW-1185">Reference proteome</keyword>
<name>A0A4D7JJH1_9BACT</name>
<dbReference type="EMBL" id="CP028923">
    <property type="protein sequence ID" value="QCK16119.1"/>
    <property type="molecule type" value="Genomic_DNA"/>
</dbReference>